<gene>
    <name evidence="2" type="ORF">Glove_212g24</name>
</gene>
<evidence type="ECO:0000313" key="3">
    <source>
        <dbReference type="Proteomes" id="UP000266861"/>
    </source>
</evidence>
<dbReference type="InterPro" id="IPR053215">
    <property type="entry name" value="TKL_Ser/Thr_kinase"/>
</dbReference>
<keyword evidence="3" id="KW-1185">Reference proteome</keyword>
<dbReference type="InterPro" id="IPR000719">
    <property type="entry name" value="Prot_kinase_dom"/>
</dbReference>
<dbReference type="OrthoDB" id="2396740at2759"/>
<dbReference type="PANTHER" id="PTHR45756:SF1">
    <property type="entry name" value="PROTEIN KINASE DOMAIN CONTAINING PROTEIN"/>
    <property type="match status" value="1"/>
</dbReference>
<dbReference type="InterPro" id="IPR011009">
    <property type="entry name" value="Kinase-like_dom_sf"/>
</dbReference>
<dbReference type="STRING" id="1348612.A0A397IHX6"/>
<organism evidence="2 3">
    <name type="scientific">Diversispora epigaea</name>
    <dbReference type="NCBI Taxonomy" id="1348612"/>
    <lineage>
        <taxon>Eukaryota</taxon>
        <taxon>Fungi</taxon>
        <taxon>Fungi incertae sedis</taxon>
        <taxon>Mucoromycota</taxon>
        <taxon>Glomeromycotina</taxon>
        <taxon>Glomeromycetes</taxon>
        <taxon>Diversisporales</taxon>
        <taxon>Diversisporaceae</taxon>
        <taxon>Diversispora</taxon>
    </lineage>
</organism>
<dbReference type="PROSITE" id="PS50011">
    <property type="entry name" value="PROTEIN_KINASE_DOM"/>
    <property type="match status" value="1"/>
</dbReference>
<reference evidence="2 3" key="1">
    <citation type="submission" date="2018-08" db="EMBL/GenBank/DDBJ databases">
        <title>Genome and evolution of the arbuscular mycorrhizal fungus Diversispora epigaea (formerly Glomus versiforme) and its bacterial endosymbionts.</title>
        <authorList>
            <person name="Sun X."/>
            <person name="Fei Z."/>
            <person name="Harrison M."/>
        </authorList>
    </citation>
    <scope>NUCLEOTIDE SEQUENCE [LARGE SCALE GENOMIC DNA]</scope>
    <source>
        <strain evidence="2 3">IT104</strain>
    </source>
</reference>
<comment type="caution">
    <text evidence="2">The sequence shown here is derived from an EMBL/GenBank/DDBJ whole genome shotgun (WGS) entry which is preliminary data.</text>
</comment>
<protein>
    <recommendedName>
        <fullName evidence="1">Protein kinase domain-containing protein</fullName>
    </recommendedName>
</protein>
<dbReference type="PANTHER" id="PTHR45756">
    <property type="entry name" value="PALMITOYLTRANSFERASE"/>
    <property type="match status" value="1"/>
</dbReference>
<dbReference type="EMBL" id="PQFF01000197">
    <property type="protein sequence ID" value="RHZ75559.1"/>
    <property type="molecule type" value="Genomic_DNA"/>
</dbReference>
<sequence>MNAIKNVTIIGANRATQRVSKMDLTSGQVEMKQWIPYDRFQDIETNSNRFIEYWDIENQQWKRSDGNSILLRISDVVASVVFYGITKDPETYEYMIVLEYLEGKTSKIPKRIPFLGIILYIAPEVLTRGEYTKAADVYSLAFVAYELITGILLYDDVSNNKDLAFKICNGFRPKITFYTPKLITQIIMRCWDARITKLVSFYKFYENTNILIEEL</sequence>
<dbReference type="InterPro" id="IPR001245">
    <property type="entry name" value="Ser-Thr/Tyr_kinase_cat_dom"/>
</dbReference>
<accession>A0A397IHX6</accession>
<proteinExistence type="predicted"/>
<evidence type="ECO:0000259" key="1">
    <source>
        <dbReference type="PROSITE" id="PS50011"/>
    </source>
</evidence>
<dbReference type="GO" id="GO:0005524">
    <property type="term" value="F:ATP binding"/>
    <property type="evidence" value="ECO:0007669"/>
    <property type="project" value="InterPro"/>
</dbReference>
<name>A0A397IHX6_9GLOM</name>
<dbReference type="Pfam" id="PF07714">
    <property type="entry name" value="PK_Tyr_Ser-Thr"/>
    <property type="match status" value="1"/>
</dbReference>
<evidence type="ECO:0000313" key="2">
    <source>
        <dbReference type="EMBL" id="RHZ75559.1"/>
    </source>
</evidence>
<dbReference type="Gene3D" id="1.10.510.10">
    <property type="entry name" value="Transferase(Phosphotransferase) domain 1"/>
    <property type="match status" value="1"/>
</dbReference>
<dbReference type="AlphaFoldDB" id="A0A397IHX6"/>
<dbReference type="SUPFAM" id="SSF56112">
    <property type="entry name" value="Protein kinase-like (PK-like)"/>
    <property type="match status" value="1"/>
</dbReference>
<feature type="domain" description="Protein kinase" evidence="1">
    <location>
        <begin position="1"/>
        <end position="212"/>
    </location>
</feature>
<dbReference type="Proteomes" id="UP000266861">
    <property type="component" value="Unassembled WGS sequence"/>
</dbReference>
<dbReference type="GO" id="GO:0004672">
    <property type="term" value="F:protein kinase activity"/>
    <property type="evidence" value="ECO:0007669"/>
    <property type="project" value="InterPro"/>
</dbReference>